<comment type="caution">
    <text evidence="2">The sequence shown here is derived from an EMBL/GenBank/DDBJ whole genome shotgun (WGS) entry which is preliminary data.</text>
</comment>
<keyword evidence="1" id="KW-0812">Transmembrane</keyword>
<name>A0AAN9M2Y8_PHACN</name>
<reference evidence="2 3" key="1">
    <citation type="submission" date="2024-01" db="EMBL/GenBank/DDBJ databases">
        <title>The genomes of 5 underutilized Papilionoideae crops provide insights into root nodulation and disease resistanc.</title>
        <authorList>
            <person name="Jiang F."/>
        </authorList>
    </citation>
    <scope>NUCLEOTIDE SEQUENCE [LARGE SCALE GENOMIC DNA]</scope>
    <source>
        <strain evidence="2">JINMINGXINNONG_FW02</strain>
        <tissue evidence="2">Leaves</tissue>
    </source>
</reference>
<dbReference type="AlphaFoldDB" id="A0AAN9M2Y8"/>
<evidence type="ECO:0000256" key="1">
    <source>
        <dbReference type="SAM" id="Phobius"/>
    </source>
</evidence>
<keyword evidence="3" id="KW-1185">Reference proteome</keyword>
<sequence>MSAVRVCYPSFHSLAMSIASCVHVLASLPLLGRPKFKTLRNDESEYILGIYGFGCIPMSHVANGTVESGL</sequence>
<gene>
    <name evidence="2" type="ORF">VNO80_21369</name>
</gene>
<organism evidence="2 3">
    <name type="scientific">Phaseolus coccineus</name>
    <name type="common">Scarlet runner bean</name>
    <name type="synonym">Phaseolus multiflorus</name>
    <dbReference type="NCBI Taxonomy" id="3886"/>
    <lineage>
        <taxon>Eukaryota</taxon>
        <taxon>Viridiplantae</taxon>
        <taxon>Streptophyta</taxon>
        <taxon>Embryophyta</taxon>
        <taxon>Tracheophyta</taxon>
        <taxon>Spermatophyta</taxon>
        <taxon>Magnoliopsida</taxon>
        <taxon>eudicotyledons</taxon>
        <taxon>Gunneridae</taxon>
        <taxon>Pentapetalae</taxon>
        <taxon>rosids</taxon>
        <taxon>fabids</taxon>
        <taxon>Fabales</taxon>
        <taxon>Fabaceae</taxon>
        <taxon>Papilionoideae</taxon>
        <taxon>50 kb inversion clade</taxon>
        <taxon>NPAAA clade</taxon>
        <taxon>indigoferoid/millettioid clade</taxon>
        <taxon>Phaseoleae</taxon>
        <taxon>Phaseolus</taxon>
    </lineage>
</organism>
<evidence type="ECO:0000313" key="2">
    <source>
        <dbReference type="EMBL" id="KAK7346846.1"/>
    </source>
</evidence>
<dbReference type="PROSITE" id="PS51257">
    <property type="entry name" value="PROKAR_LIPOPROTEIN"/>
    <property type="match status" value="1"/>
</dbReference>
<dbReference type="Proteomes" id="UP001374584">
    <property type="component" value="Unassembled WGS sequence"/>
</dbReference>
<keyword evidence="1" id="KW-0472">Membrane</keyword>
<feature type="transmembrane region" description="Helical" evidence="1">
    <location>
        <begin position="12"/>
        <end position="31"/>
    </location>
</feature>
<dbReference type="EMBL" id="JAYMYR010000008">
    <property type="protein sequence ID" value="KAK7346846.1"/>
    <property type="molecule type" value="Genomic_DNA"/>
</dbReference>
<protein>
    <submittedName>
        <fullName evidence="2">Uncharacterized protein</fullName>
    </submittedName>
</protein>
<accession>A0AAN9M2Y8</accession>
<proteinExistence type="predicted"/>
<keyword evidence="1" id="KW-1133">Transmembrane helix</keyword>
<evidence type="ECO:0000313" key="3">
    <source>
        <dbReference type="Proteomes" id="UP001374584"/>
    </source>
</evidence>